<dbReference type="GO" id="GO:0003729">
    <property type="term" value="F:mRNA binding"/>
    <property type="evidence" value="ECO:0000318"/>
    <property type="project" value="GO_Central"/>
</dbReference>
<feature type="region of interest" description="Disordered" evidence="1">
    <location>
        <begin position="239"/>
        <end position="365"/>
    </location>
</feature>
<dbReference type="Proteomes" id="UP000235145">
    <property type="component" value="Unassembled WGS sequence"/>
</dbReference>
<organism evidence="2 3">
    <name type="scientific">Lactuca sativa</name>
    <name type="common">Garden lettuce</name>
    <dbReference type="NCBI Taxonomy" id="4236"/>
    <lineage>
        <taxon>Eukaryota</taxon>
        <taxon>Viridiplantae</taxon>
        <taxon>Streptophyta</taxon>
        <taxon>Embryophyta</taxon>
        <taxon>Tracheophyta</taxon>
        <taxon>Spermatophyta</taxon>
        <taxon>Magnoliopsida</taxon>
        <taxon>eudicotyledons</taxon>
        <taxon>Gunneridae</taxon>
        <taxon>Pentapetalae</taxon>
        <taxon>asterids</taxon>
        <taxon>campanulids</taxon>
        <taxon>Asterales</taxon>
        <taxon>Asteraceae</taxon>
        <taxon>Cichorioideae</taxon>
        <taxon>Cichorieae</taxon>
        <taxon>Lactucinae</taxon>
        <taxon>Lactuca</taxon>
    </lineage>
</organism>
<dbReference type="PANTHER" id="PTHR34427:SF5">
    <property type="entry name" value="DUF4283 DOMAIN-CONTAINING PROTEIN"/>
    <property type="match status" value="1"/>
</dbReference>
<feature type="compositionally biased region" description="Basic and acidic residues" evidence="1">
    <location>
        <begin position="271"/>
        <end position="300"/>
    </location>
</feature>
<dbReference type="EMBL" id="NBSK02000004">
    <property type="protein sequence ID" value="KAJ0211388.1"/>
    <property type="molecule type" value="Genomic_DNA"/>
</dbReference>
<sequence length="365" mass="41778">MNRNFYQVNKSFAEIVSGRKAHPQSRDQQPPPTPSSPKIKMTSTFETLEFMQRALVGVMENFQALMNVKAFCEVEECPTIMMRYLGGLKMLVEFESKQENEKFLVEGEQIWKPWFKEMYPWDPKENFTERIASILIYGVPQHAWCEEAFSAITKTWGRVIIPDECSTDNTNMAFGRVGIITSQPGSISQTITIKVDNDVFNIIVMEDILESNRLNPIIASNDFITSPVWKDWGRNCDYSEEEEDEDDGEEIREWEYNGNNRSPEQAPTKSRWTENFKAGIEESLPHNDWGREDAHSKASKPETPNKSLDDASPTSDAHSNRWSKMTNPHNLDHITQNTDSPIQESATQVAQNSSPVPETQINSEK</sequence>
<evidence type="ECO:0000313" key="2">
    <source>
        <dbReference type="EMBL" id="KAJ0211388.1"/>
    </source>
</evidence>
<feature type="region of interest" description="Disordered" evidence="1">
    <location>
        <begin position="18"/>
        <end position="39"/>
    </location>
</feature>
<protein>
    <recommendedName>
        <fullName evidence="4">DUF4283 domain-containing protein</fullName>
    </recommendedName>
</protein>
<keyword evidence="3" id="KW-1185">Reference proteome</keyword>
<feature type="compositionally biased region" description="Polar residues" evidence="1">
    <location>
        <begin position="257"/>
        <end position="270"/>
    </location>
</feature>
<gene>
    <name evidence="2" type="ORF">LSAT_V11C400222230</name>
</gene>
<proteinExistence type="predicted"/>
<dbReference type="GO" id="GO:0016607">
    <property type="term" value="C:nuclear speck"/>
    <property type="evidence" value="ECO:0000318"/>
    <property type="project" value="GO_Central"/>
</dbReference>
<feature type="compositionally biased region" description="Acidic residues" evidence="1">
    <location>
        <begin position="239"/>
        <end position="252"/>
    </location>
</feature>
<dbReference type="GO" id="GO:0000381">
    <property type="term" value="P:regulation of alternative mRNA splicing, via spliceosome"/>
    <property type="evidence" value="ECO:0000318"/>
    <property type="project" value="GO_Central"/>
</dbReference>
<reference evidence="2 3" key="1">
    <citation type="journal article" date="2017" name="Nat. Commun.">
        <title>Genome assembly with in vitro proximity ligation data and whole-genome triplication in lettuce.</title>
        <authorList>
            <person name="Reyes-Chin-Wo S."/>
            <person name="Wang Z."/>
            <person name="Yang X."/>
            <person name="Kozik A."/>
            <person name="Arikit S."/>
            <person name="Song C."/>
            <person name="Xia L."/>
            <person name="Froenicke L."/>
            <person name="Lavelle D.O."/>
            <person name="Truco M.J."/>
            <person name="Xia R."/>
            <person name="Zhu S."/>
            <person name="Xu C."/>
            <person name="Xu H."/>
            <person name="Xu X."/>
            <person name="Cox K."/>
            <person name="Korf I."/>
            <person name="Meyers B.C."/>
            <person name="Michelmore R.W."/>
        </authorList>
    </citation>
    <scope>NUCLEOTIDE SEQUENCE [LARGE SCALE GENOMIC DNA]</scope>
    <source>
        <strain evidence="3">cv. Salinas</strain>
        <tissue evidence="2">Seedlings</tissue>
    </source>
</reference>
<dbReference type="Gramene" id="rna-gnl|WGS:NBSK|LSAT_4X170541_mrna">
    <property type="protein sequence ID" value="cds-PLY71362.1"/>
    <property type="gene ID" value="gene-LSAT_4X170541"/>
</dbReference>
<name>A0A9R1VVQ1_LACSA</name>
<comment type="caution">
    <text evidence="2">The sequence shown here is derived from an EMBL/GenBank/DDBJ whole genome shotgun (WGS) entry which is preliminary data.</text>
</comment>
<dbReference type="AlphaFoldDB" id="A0A9R1VVQ1"/>
<evidence type="ECO:0000313" key="3">
    <source>
        <dbReference type="Proteomes" id="UP000235145"/>
    </source>
</evidence>
<dbReference type="PANTHER" id="PTHR34427">
    <property type="entry name" value="DUF4283 DOMAIN PROTEIN"/>
    <property type="match status" value="1"/>
</dbReference>
<feature type="compositionally biased region" description="Polar residues" evidence="1">
    <location>
        <begin position="302"/>
        <end position="365"/>
    </location>
</feature>
<evidence type="ECO:0000256" key="1">
    <source>
        <dbReference type="SAM" id="MobiDB-lite"/>
    </source>
</evidence>
<accession>A0A9R1VVQ1</accession>
<evidence type="ECO:0008006" key="4">
    <source>
        <dbReference type="Google" id="ProtNLM"/>
    </source>
</evidence>